<gene>
    <name evidence="2" type="ORF">SAMN05216389_101262</name>
</gene>
<keyword evidence="1" id="KW-0472">Membrane</keyword>
<evidence type="ECO:0000256" key="1">
    <source>
        <dbReference type="SAM" id="Phobius"/>
    </source>
</evidence>
<keyword evidence="1" id="KW-0812">Transmembrane</keyword>
<dbReference type="InterPro" id="IPR008993">
    <property type="entry name" value="TIMP-like_OB-fold"/>
</dbReference>
<keyword evidence="3" id="KW-1185">Reference proteome</keyword>
<reference evidence="2 3" key="1">
    <citation type="submission" date="2016-10" db="EMBL/GenBank/DDBJ databases">
        <authorList>
            <person name="de Groot N.N."/>
        </authorList>
    </citation>
    <scope>NUCLEOTIDE SEQUENCE [LARGE SCALE GENOMIC DNA]</scope>
    <source>
        <strain evidence="2 3">IBRC-M 10780</strain>
    </source>
</reference>
<dbReference type="Gene3D" id="2.40.50.120">
    <property type="match status" value="1"/>
</dbReference>
<evidence type="ECO:0008006" key="4">
    <source>
        <dbReference type="Google" id="ProtNLM"/>
    </source>
</evidence>
<proteinExistence type="predicted"/>
<keyword evidence="1" id="KW-1133">Transmembrane helix</keyword>
<dbReference type="PROSITE" id="PS51257">
    <property type="entry name" value="PROKAR_LIPOPROTEIN"/>
    <property type="match status" value="1"/>
</dbReference>
<dbReference type="OrthoDB" id="8221747at2"/>
<dbReference type="AlphaFoldDB" id="A0A1H9Y8M7"/>
<organism evidence="2 3">
    <name type="scientific">Oceanobacillus limi</name>
    <dbReference type="NCBI Taxonomy" id="930131"/>
    <lineage>
        <taxon>Bacteria</taxon>
        <taxon>Bacillati</taxon>
        <taxon>Bacillota</taxon>
        <taxon>Bacilli</taxon>
        <taxon>Bacillales</taxon>
        <taxon>Bacillaceae</taxon>
        <taxon>Oceanobacillus</taxon>
    </lineage>
</organism>
<evidence type="ECO:0000313" key="3">
    <source>
        <dbReference type="Proteomes" id="UP000198618"/>
    </source>
</evidence>
<dbReference type="SUPFAM" id="SSF50242">
    <property type="entry name" value="TIMP-like"/>
    <property type="match status" value="1"/>
</dbReference>
<dbReference type="EMBL" id="FOHE01000001">
    <property type="protein sequence ID" value="SES65292.1"/>
    <property type="molecule type" value="Genomic_DNA"/>
</dbReference>
<sequence>MRFLSTVIIIALTFLIIVMNPIPSSACSCAELSSVQDEVDRSDAVFSGEVLEVTEKTNGYGYASVLLEVDTVWKGIDQTQVILSTGLGGGDCGIKFHPGFDYLVYASSSSMYDENHLETTICDRTDRLSGAAEDLDILGDGKEPSEQVDLKNGLGKTKFFPILVWGVLGFLVIGTLAFVMLYRKTKIDT</sequence>
<dbReference type="STRING" id="930131.SAMN05216389_101262"/>
<name>A0A1H9Y8M7_9BACI</name>
<feature type="transmembrane region" description="Helical" evidence="1">
    <location>
        <begin position="159"/>
        <end position="182"/>
    </location>
</feature>
<dbReference type="RefSeq" id="WP_090866024.1">
    <property type="nucleotide sequence ID" value="NZ_FOHE01000001.1"/>
</dbReference>
<dbReference type="Proteomes" id="UP000198618">
    <property type="component" value="Unassembled WGS sequence"/>
</dbReference>
<protein>
    <recommendedName>
        <fullName evidence="4">Tissue inhibitor of metalloproteinase</fullName>
    </recommendedName>
</protein>
<evidence type="ECO:0000313" key="2">
    <source>
        <dbReference type="EMBL" id="SES65292.1"/>
    </source>
</evidence>
<accession>A0A1H9Y8M7</accession>